<keyword evidence="13" id="KW-1133">Transmembrane helix</keyword>
<comment type="caution">
    <text evidence="14">The sequence shown here is derived from an EMBL/GenBank/DDBJ whole genome shotgun (WGS) entry which is preliminary data.</text>
</comment>
<keyword evidence="5" id="KW-0479">Metal-binding</keyword>
<accession>A0A0P7BB01</accession>
<protein>
    <recommendedName>
        <fullName evidence="12">Carboxylic ester hydrolase</fullName>
        <ecNumber evidence="12">3.1.1.-</ecNumber>
    </recommendedName>
</protein>
<evidence type="ECO:0000313" key="14">
    <source>
        <dbReference type="EMBL" id="KPM37973.1"/>
    </source>
</evidence>
<comment type="catalytic activity">
    <reaction evidence="11">
        <text>feruloyl-polysaccharide + H2O = ferulate + polysaccharide.</text>
        <dbReference type="EC" id="3.1.1.73"/>
    </reaction>
</comment>
<evidence type="ECO:0000256" key="10">
    <source>
        <dbReference type="ARBA" id="ARBA00023180"/>
    </source>
</evidence>
<keyword evidence="8" id="KW-0106">Calcium</keyword>
<keyword evidence="15" id="KW-1185">Reference proteome</keyword>
<keyword evidence="4" id="KW-0858">Xylan degradation</keyword>
<dbReference type="InterPro" id="IPR011701">
    <property type="entry name" value="MFS"/>
</dbReference>
<dbReference type="InterPro" id="IPR011118">
    <property type="entry name" value="Tannase/feruloyl_esterase"/>
</dbReference>
<evidence type="ECO:0000256" key="13">
    <source>
        <dbReference type="SAM" id="Phobius"/>
    </source>
</evidence>
<feature type="transmembrane region" description="Helical" evidence="13">
    <location>
        <begin position="467"/>
        <end position="489"/>
    </location>
</feature>
<feature type="transmembrane region" description="Helical" evidence="13">
    <location>
        <begin position="259"/>
        <end position="280"/>
    </location>
</feature>
<dbReference type="PANTHER" id="PTHR33938:SF15">
    <property type="entry name" value="FERULOYL ESTERASE B-RELATED"/>
    <property type="match status" value="1"/>
</dbReference>
<evidence type="ECO:0000256" key="7">
    <source>
        <dbReference type="ARBA" id="ARBA00022801"/>
    </source>
</evidence>
<dbReference type="FunFam" id="1.20.1250.20:FF:000106">
    <property type="entry name" value="MFS transporter, putative"/>
    <property type="match status" value="1"/>
</dbReference>
<reference evidence="14 15" key="1">
    <citation type="submission" date="2015-09" db="EMBL/GenBank/DDBJ databases">
        <title>Draft genome of a European isolate of the apple canker pathogen Neonectria ditissima.</title>
        <authorList>
            <person name="Gomez-Cortecero A."/>
            <person name="Harrison R.J."/>
            <person name="Armitage A.D."/>
        </authorList>
    </citation>
    <scope>NUCLEOTIDE SEQUENCE [LARGE SCALE GENOMIC DNA]</scope>
    <source>
        <strain evidence="14 15">R09/05</strain>
    </source>
</reference>
<feature type="transmembrane region" description="Helical" evidence="13">
    <location>
        <begin position="340"/>
        <end position="357"/>
    </location>
</feature>
<dbReference type="GO" id="GO:0045493">
    <property type="term" value="P:xylan catabolic process"/>
    <property type="evidence" value="ECO:0007669"/>
    <property type="project" value="UniProtKB-KW"/>
</dbReference>
<evidence type="ECO:0000256" key="2">
    <source>
        <dbReference type="ARBA" id="ARBA00006249"/>
    </source>
</evidence>
<feature type="transmembrane region" description="Helical" evidence="13">
    <location>
        <begin position="227"/>
        <end position="247"/>
    </location>
</feature>
<keyword evidence="10" id="KW-0325">Glycoprotein</keyword>
<dbReference type="Pfam" id="PF07519">
    <property type="entry name" value="Tannase"/>
    <property type="match status" value="2"/>
</dbReference>
<evidence type="ECO:0000256" key="1">
    <source>
        <dbReference type="ARBA" id="ARBA00004141"/>
    </source>
</evidence>
<comment type="similarity">
    <text evidence="2 12">Belongs to the tannase family.</text>
</comment>
<dbReference type="PANTHER" id="PTHR33938">
    <property type="entry name" value="FERULOYL ESTERASE B-RELATED"/>
    <property type="match status" value="1"/>
</dbReference>
<evidence type="ECO:0000256" key="5">
    <source>
        <dbReference type="ARBA" id="ARBA00022723"/>
    </source>
</evidence>
<feature type="transmembrane region" description="Helical" evidence="13">
    <location>
        <begin position="403"/>
        <end position="421"/>
    </location>
</feature>
<gene>
    <name evidence="14" type="ORF">AK830_g8604</name>
</gene>
<feature type="transmembrane region" description="Helical" evidence="13">
    <location>
        <begin position="378"/>
        <end position="397"/>
    </location>
</feature>
<keyword evidence="9" id="KW-1015">Disulfide bond</keyword>
<proteinExistence type="inferred from homology"/>
<evidence type="ECO:0000256" key="8">
    <source>
        <dbReference type="ARBA" id="ARBA00022837"/>
    </source>
</evidence>
<dbReference type="Proteomes" id="UP000050424">
    <property type="component" value="Unassembled WGS sequence"/>
</dbReference>
<keyword evidence="7 12" id="KW-0378">Hydrolase</keyword>
<dbReference type="GO" id="GO:0046872">
    <property type="term" value="F:metal ion binding"/>
    <property type="evidence" value="ECO:0007669"/>
    <property type="project" value="UniProtKB-KW"/>
</dbReference>
<keyword evidence="6" id="KW-0732">Signal</keyword>
<evidence type="ECO:0000313" key="15">
    <source>
        <dbReference type="Proteomes" id="UP000050424"/>
    </source>
</evidence>
<keyword evidence="4" id="KW-0624">Polysaccharide degradation</keyword>
<evidence type="ECO:0000256" key="9">
    <source>
        <dbReference type="ARBA" id="ARBA00023157"/>
    </source>
</evidence>
<dbReference type="SUPFAM" id="SSF103473">
    <property type="entry name" value="MFS general substrate transporter"/>
    <property type="match status" value="1"/>
</dbReference>
<feature type="transmembrane region" description="Helical" evidence="13">
    <location>
        <begin position="501"/>
        <end position="522"/>
    </location>
</feature>
<dbReference type="GO" id="GO:0016020">
    <property type="term" value="C:membrane"/>
    <property type="evidence" value="ECO:0007669"/>
    <property type="project" value="UniProtKB-SubCell"/>
</dbReference>
<keyword evidence="13" id="KW-0472">Membrane</keyword>
<evidence type="ECO:0000256" key="4">
    <source>
        <dbReference type="ARBA" id="ARBA00022651"/>
    </source>
</evidence>
<keyword evidence="3" id="KW-0719">Serine esterase</keyword>
<feature type="transmembrane region" description="Helical" evidence="13">
    <location>
        <begin position="428"/>
        <end position="447"/>
    </location>
</feature>
<dbReference type="GO" id="GO:0030600">
    <property type="term" value="F:feruloyl esterase activity"/>
    <property type="evidence" value="ECO:0007669"/>
    <property type="project" value="UniProtKB-EC"/>
</dbReference>
<dbReference type="AlphaFoldDB" id="A0A0P7BB01"/>
<evidence type="ECO:0000256" key="6">
    <source>
        <dbReference type="ARBA" id="ARBA00022729"/>
    </source>
</evidence>
<evidence type="ECO:0000256" key="12">
    <source>
        <dbReference type="RuleBase" id="RU361238"/>
    </source>
</evidence>
<comment type="subcellular location">
    <subcellularLocation>
        <location evidence="1">Membrane</location>
        <topology evidence="1">Multi-pass membrane protein</topology>
    </subcellularLocation>
</comment>
<name>A0A0P7BB01_9HYPO</name>
<dbReference type="EC" id="3.1.1.-" evidence="12"/>
<feature type="transmembrane region" description="Helical" evidence="13">
    <location>
        <begin position="196"/>
        <end position="215"/>
    </location>
</feature>
<dbReference type="InterPro" id="IPR036259">
    <property type="entry name" value="MFS_trans_sf"/>
</dbReference>
<dbReference type="SUPFAM" id="SSF53474">
    <property type="entry name" value="alpha/beta-Hydrolases"/>
    <property type="match status" value="1"/>
</dbReference>
<dbReference type="Pfam" id="PF07690">
    <property type="entry name" value="MFS_1"/>
    <property type="match status" value="1"/>
</dbReference>
<dbReference type="Gene3D" id="1.20.1250.20">
    <property type="entry name" value="MFS general substrate transporter like domains"/>
    <property type="match status" value="1"/>
</dbReference>
<dbReference type="GO" id="GO:0022857">
    <property type="term" value="F:transmembrane transporter activity"/>
    <property type="evidence" value="ECO:0007669"/>
    <property type="project" value="InterPro"/>
</dbReference>
<dbReference type="OrthoDB" id="1935484at2759"/>
<organism evidence="14 15">
    <name type="scientific">Neonectria ditissima</name>
    <dbReference type="NCBI Taxonomy" id="78410"/>
    <lineage>
        <taxon>Eukaryota</taxon>
        <taxon>Fungi</taxon>
        <taxon>Dikarya</taxon>
        <taxon>Ascomycota</taxon>
        <taxon>Pezizomycotina</taxon>
        <taxon>Sordariomycetes</taxon>
        <taxon>Hypocreomycetidae</taxon>
        <taxon>Hypocreales</taxon>
        <taxon>Nectriaceae</taxon>
        <taxon>Neonectria</taxon>
    </lineage>
</organism>
<sequence length="978" mass="110407">MATVLIRDKDAKYASDYEGSTDSVPPLGAPSEERRFWFQRVKAYDPDAIATQPSVFDDSTTAEKYQPPSHWENIGRFDPLARWTWREETAIVRKIDLKIMIFACVMFMTLELDRANISQALTDNFLDDLKMNTNDYNLGNSVFKLAFLCAELPSQLVSKWMGPDRWIPTQMCLWSIVAFSQFWLTGRDSFLTCRALLGLLQGGFIPDVILYLSYFYKHHELSIRLSFFWAMMSLADIISALLAAGLLKMRGLNGHAGWRYLFLIDGLLTLVFGLVAYGLMPPGPTQTANWFRGKTGWFTEREETIIVNRVIREDPTKSSMHNREPITPRLLWRSLKDYDLWPLYILGLLHAIPATPVQQYLTLSLKGLGFNTFQSNMLTIPYTVLHMINLLIITYVAEVFKNLSLVAVFSQIWILPFMIYYQVVDTTTVNRWIIFAVSSLILAYPYPHAIQVAWNSRNSNSVRSRTVSAACYNMFVQAGAIIASNIFRADDAPQYRRGKKQLLAIVCMNIVVYVLVKVYYVFRNKKRDQKWGSMSEAERVDYLNTTKDVGNKRLDFSGRFLGTGNGGMNGCIKYDDLNYGASQSFATIGTNNGHNGTSGLPFYNNPGLLEDYVYRAVHLEAELGKKITETFYGTKPTKAYYLGCSTGGRQGFKEAQDFPADFDGIVAGAPAFDLNGLMYWTGQLFLSTGTPNSTRFLSAAEWDLVYGDVLRQCDGLDGVEDGVIEDPNLCQYRPEALICKTGQSENCLSGEQVGTVRAIFSPVYGSKGDLVHPRLQPGANATERLLNGEPHQYPMDWFRYAVYSDPSWDPANLNPHDWETAQKRNPFNAATWEGELSDAKNQGTKILHYHGLEDNAISSENSARYYDHVSRTMGASSEELDEFYRYFRISGLAHCRGGNGASMIGGNQATFTTYDAERNVLAAIVRWVEEGIAPDYILGTKLTASGDTQLERRHCRYPRRNVYKGTGDSKLADSWECL</sequence>
<evidence type="ECO:0000256" key="3">
    <source>
        <dbReference type="ARBA" id="ARBA00022487"/>
    </source>
</evidence>
<keyword evidence="4" id="KW-0119">Carbohydrate metabolism</keyword>
<evidence type="ECO:0000256" key="11">
    <source>
        <dbReference type="ARBA" id="ARBA00034075"/>
    </source>
</evidence>
<dbReference type="EMBL" id="LKCW01000148">
    <property type="protein sequence ID" value="KPM37973.1"/>
    <property type="molecule type" value="Genomic_DNA"/>
</dbReference>
<keyword evidence="13" id="KW-0812">Transmembrane</keyword>
<dbReference type="InterPro" id="IPR029058">
    <property type="entry name" value="AB_hydrolase_fold"/>
</dbReference>
<dbReference type="FunFam" id="1.20.1250.20:FF:000247">
    <property type="entry name" value="MFS general substrate transporter"/>
    <property type="match status" value="1"/>
</dbReference>